<sequence length="465" mass="50692">MGDIALRRVLSHVTKVLTCSRPPTVAASPPCQQTITPQAASASTAAAPSPMATSSDPAATSSTSVQDMARRSRGDGDGLGYTIQSSTPTLLSEPNVTQSSSQMFTSSDSSASPQEATQNSLDTPSFYGGMNTKHLPSNRQSATVASCPFASSRSNAEPSGGAATTTLNSTTSATVASPTISPGSESTNSNTLSTDVNHIRPFSDLPCPPGWPILGSFIDYFKRENRGQMHELMRRRHRQFGKIFREQFGPRQNVIIADPGLMAEVLRKEGKYPSRPPYESWVLYNQSRKRDGGLMTSEREYWKKSRGVLAAKLRPRAVAEYVPIMNEVCSDFLSRIAMLKVPDSSTTTGANSHSPQGVSNVGGSDHTEAPNTVPRMVNELNKFTMETILYVMLNKRIGCLDPKPSEEVDSFIRSIATMFLTGHQLMVYANIHKLLSTRPWREHVQSWDKIYAFGESGSSQSNRIK</sequence>
<dbReference type="GO" id="GO:0008203">
    <property type="term" value="P:cholesterol metabolic process"/>
    <property type="evidence" value="ECO:0007669"/>
    <property type="project" value="UniProtKB-KW"/>
</dbReference>
<dbReference type="GO" id="GO:0005743">
    <property type="term" value="C:mitochondrial inner membrane"/>
    <property type="evidence" value="ECO:0007669"/>
    <property type="project" value="UniProtKB-SubCell"/>
</dbReference>
<keyword evidence="19" id="KW-0753">Steroid metabolism</keyword>
<evidence type="ECO:0000256" key="5">
    <source>
        <dbReference type="ARBA" id="ARBA00012764"/>
    </source>
</evidence>
<evidence type="ECO:0000256" key="24">
    <source>
        <dbReference type="ARBA" id="ARBA00033394"/>
    </source>
</evidence>
<evidence type="ECO:0000256" key="1">
    <source>
        <dbReference type="ARBA" id="ARBA00001971"/>
    </source>
</evidence>
<keyword evidence="7" id="KW-0153">Cholesterol metabolism</keyword>
<dbReference type="InterPro" id="IPR036396">
    <property type="entry name" value="Cyt_P450_sf"/>
</dbReference>
<keyword evidence="12" id="KW-0560">Oxidoreductase</keyword>
<keyword evidence="27" id="KW-1185">Reference proteome</keyword>
<feature type="compositionally biased region" description="Polar residues" evidence="25">
    <location>
        <begin position="113"/>
        <end position="123"/>
    </location>
</feature>
<evidence type="ECO:0000256" key="2">
    <source>
        <dbReference type="ARBA" id="ARBA00004637"/>
    </source>
</evidence>
<feature type="compositionally biased region" description="Low complexity" evidence="25">
    <location>
        <begin position="36"/>
        <end position="64"/>
    </location>
</feature>
<keyword evidence="13" id="KW-0408">Iron</keyword>
<keyword evidence="17" id="KW-0472">Membrane</keyword>
<feature type="compositionally biased region" description="Polar residues" evidence="25">
    <location>
        <begin position="344"/>
        <end position="362"/>
    </location>
</feature>
<name>A0AAV4A7S8_9GAST</name>
<keyword evidence="10" id="KW-0999">Mitochondrion inner membrane</keyword>
<evidence type="ECO:0000256" key="9">
    <source>
        <dbReference type="ARBA" id="ARBA00022723"/>
    </source>
</evidence>
<reference evidence="26 27" key="1">
    <citation type="journal article" date="2021" name="Elife">
        <title>Chloroplast acquisition without the gene transfer in kleptoplastic sea slugs, Plakobranchus ocellatus.</title>
        <authorList>
            <person name="Maeda T."/>
            <person name="Takahashi S."/>
            <person name="Yoshida T."/>
            <person name="Shimamura S."/>
            <person name="Takaki Y."/>
            <person name="Nagai Y."/>
            <person name="Toyoda A."/>
            <person name="Suzuki Y."/>
            <person name="Arimoto A."/>
            <person name="Ishii H."/>
            <person name="Satoh N."/>
            <person name="Nishiyama T."/>
            <person name="Hasebe M."/>
            <person name="Maruyama T."/>
            <person name="Minagawa J."/>
            <person name="Obokata J."/>
            <person name="Shigenobu S."/>
        </authorList>
    </citation>
    <scope>NUCLEOTIDE SEQUENCE [LARGE SCALE GENOMIC DNA]</scope>
</reference>
<evidence type="ECO:0000256" key="10">
    <source>
        <dbReference type="ARBA" id="ARBA00022792"/>
    </source>
</evidence>
<dbReference type="EMBL" id="BLXT01003625">
    <property type="protein sequence ID" value="GFO02731.1"/>
    <property type="molecule type" value="Genomic_DNA"/>
</dbReference>
<proteinExistence type="inferred from homology"/>
<keyword evidence="11" id="KW-0809">Transit peptide</keyword>
<evidence type="ECO:0000313" key="27">
    <source>
        <dbReference type="Proteomes" id="UP000735302"/>
    </source>
</evidence>
<dbReference type="PANTHER" id="PTHR24279:SF3">
    <property type="entry name" value="CHOLESTEROL SIDE-CHAIN CLEAVAGE ENZYME, MITOCHONDRIAL"/>
    <property type="match status" value="1"/>
</dbReference>
<comment type="subcellular location">
    <subcellularLocation>
        <location evidence="2">Mitochondrion inner membrane</location>
        <topology evidence="2">Peripheral membrane protein</topology>
    </subcellularLocation>
</comment>
<dbReference type="GO" id="GO:0006704">
    <property type="term" value="P:glucocorticoid biosynthetic process"/>
    <property type="evidence" value="ECO:0007669"/>
    <property type="project" value="TreeGrafter"/>
</dbReference>
<evidence type="ECO:0000256" key="18">
    <source>
        <dbReference type="ARBA" id="ARBA00023166"/>
    </source>
</evidence>
<keyword evidence="8" id="KW-0349">Heme</keyword>
<comment type="similarity">
    <text evidence="4">Belongs to the cytochrome P450 family.</text>
</comment>
<feature type="region of interest" description="Disordered" evidence="25">
    <location>
        <begin position="344"/>
        <end position="372"/>
    </location>
</feature>
<evidence type="ECO:0000256" key="12">
    <source>
        <dbReference type="ARBA" id="ARBA00023002"/>
    </source>
</evidence>
<feature type="compositionally biased region" description="Polar residues" evidence="25">
    <location>
        <begin position="82"/>
        <end position="98"/>
    </location>
</feature>
<feature type="region of interest" description="Disordered" evidence="25">
    <location>
        <begin position="36"/>
        <end position="192"/>
    </location>
</feature>
<evidence type="ECO:0000256" key="16">
    <source>
        <dbReference type="ARBA" id="ARBA00023128"/>
    </source>
</evidence>
<evidence type="ECO:0000256" key="6">
    <source>
        <dbReference type="ARBA" id="ARBA00019844"/>
    </source>
</evidence>
<keyword evidence="15" id="KW-0443">Lipid metabolism</keyword>
<keyword evidence="9" id="KW-0479">Metal-binding</keyword>
<evidence type="ECO:0000256" key="8">
    <source>
        <dbReference type="ARBA" id="ARBA00022617"/>
    </source>
</evidence>
<feature type="compositionally biased region" description="Polar residues" evidence="25">
    <location>
        <begin position="178"/>
        <end position="192"/>
    </location>
</feature>
<dbReference type="GO" id="GO:0071375">
    <property type="term" value="P:cellular response to peptide hormone stimulus"/>
    <property type="evidence" value="ECO:0007669"/>
    <property type="project" value="TreeGrafter"/>
</dbReference>
<evidence type="ECO:0000256" key="20">
    <source>
        <dbReference type="ARBA" id="ARBA00023250"/>
    </source>
</evidence>
<evidence type="ECO:0000256" key="3">
    <source>
        <dbReference type="ARBA" id="ARBA00005108"/>
    </source>
</evidence>
<gene>
    <name evidence="26" type="ORF">PoB_002923600</name>
</gene>
<dbReference type="GO" id="GO:0034650">
    <property type="term" value="P:cortisol metabolic process"/>
    <property type="evidence" value="ECO:0007669"/>
    <property type="project" value="TreeGrafter"/>
</dbReference>
<keyword evidence="20" id="KW-0755">Steroidogenesis</keyword>
<feature type="compositionally biased region" description="Low complexity" evidence="25">
    <location>
        <begin position="159"/>
        <end position="177"/>
    </location>
</feature>
<comment type="caution">
    <text evidence="26">The sequence shown here is derived from an EMBL/GenBank/DDBJ whole genome shotgun (WGS) entry which is preliminary data.</text>
</comment>
<dbReference type="Gene3D" id="1.10.630.10">
    <property type="entry name" value="Cytochrome P450"/>
    <property type="match status" value="1"/>
</dbReference>
<keyword evidence="14" id="KW-0503">Monooxygenase</keyword>
<evidence type="ECO:0000313" key="26">
    <source>
        <dbReference type="EMBL" id="GFO02731.1"/>
    </source>
</evidence>
<evidence type="ECO:0000256" key="15">
    <source>
        <dbReference type="ARBA" id="ARBA00023098"/>
    </source>
</evidence>
<evidence type="ECO:0000256" key="23">
    <source>
        <dbReference type="ARBA" id="ARBA00033274"/>
    </source>
</evidence>
<accession>A0AAV4A7S8</accession>
<evidence type="ECO:0000256" key="14">
    <source>
        <dbReference type="ARBA" id="ARBA00023033"/>
    </source>
</evidence>
<dbReference type="SUPFAM" id="SSF48264">
    <property type="entry name" value="Cytochrome P450"/>
    <property type="match status" value="1"/>
</dbReference>
<dbReference type="Proteomes" id="UP000735302">
    <property type="component" value="Unassembled WGS sequence"/>
</dbReference>
<dbReference type="GO" id="GO:0005506">
    <property type="term" value="F:iron ion binding"/>
    <property type="evidence" value="ECO:0007669"/>
    <property type="project" value="InterPro"/>
</dbReference>
<dbReference type="Pfam" id="PF00067">
    <property type="entry name" value="p450"/>
    <property type="match status" value="2"/>
</dbReference>
<feature type="compositionally biased region" description="Polar residues" evidence="25">
    <location>
        <begin position="134"/>
        <end position="157"/>
    </location>
</feature>
<evidence type="ECO:0000256" key="17">
    <source>
        <dbReference type="ARBA" id="ARBA00023136"/>
    </source>
</evidence>
<keyword evidence="16" id="KW-0496">Mitochondrion</keyword>
<comment type="cofactor">
    <cofactor evidence="1">
        <name>heme</name>
        <dbReference type="ChEBI" id="CHEBI:30413"/>
    </cofactor>
</comment>
<dbReference type="PANTHER" id="PTHR24279">
    <property type="entry name" value="CYTOCHROME P450"/>
    <property type="match status" value="1"/>
</dbReference>
<dbReference type="GO" id="GO:0020037">
    <property type="term" value="F:heme binding"/>
    <property type="evidence" value="ECO:0007669"/>
    <property type="project" value="InterPro"/>
</dbReference>
<dbReference type="GO" id="GO:0008386">
    <property type="term" value="F:cholesterol monooxygenase (side-chain-cleaving) activity"/>
    <property type="evidence" value="ECO:0007669"/>
    <property type="project" value="UniProtKB-EC"/>
</dbReference>
<dbReference type="InterPro" id="IPR050479">
    <property type="entry name" value="CYP11_CYP27_families"/>
</dbReference>
<evidence type="ECO:0000256" key="7">
    <source>
        <dbReference type="ARBA" id="ARBA00022548"/>
    </source>
</evidence>
<evidence type="ECO:0000256" key="22">
    <source>
        <dbReference type="ARBA" id="ARBA00032666"/>
    </source>
</evidence>
<organism evidence="26 27">
    <name type="scientific">Plakobranchus ocellatus</name>
    <dbReference type="NCBI Taxonomy" id="259542"/>
    <lineage>
        <taxon>Eukaryota</taxon>
        <taxon>Metazoa</taxon>
        <taxon>Spiralia</taxon>
        <taxon>Lophotrochozoa</taxon>
        <taxon>Mollusca</taxon>
        <taxon>Gastropoda</taxon>
        <taxon>Heterobranchia</taxon>
        <taxon>Euthyneura</taxon>
        <taxon>Panpulmonata</taxon>
        <taxon>Sacoglossa</taxon>
        <taxon>Placobranchoidea</taxon>
        <taxon>Plakobranchidae</taxon>
        <taxon>Plakobranchus</taxon>
    </lineage>
</organism>
<keyword evidence="18" id="KW-1207">Sterol metabolism</keyword>
<evidence type="ECO:0000256" key="21">
    <source>
        <dbReference type="ARBA" id="ARBA00030343"/>
    </source>
</evidence>
<evidence type="ECO:0000256" key="11">
    <source>
        <dbReference type="ARBA" id="ARBA00022946"/>
    </source>
</evidence>
<comment type="pathway">
    <text evidence="3">Lipid metabolism; C21-steroid hormone metabolism.</text>
</comment>
<dbReference type="AlphaFoldDB" id="A0AAV4A7S8"/>
<dbReference type="GO" id="GO:0006700">
    <property type="term" value="P:C21-steroid hormone biosynthetic process"/>
    <property type="evidence" value="ECO:0007669"/>
    <property type="project" value="TreeGrafter"/>
</dbReference>
<evidence type="ECO:0000256" key="19">
    <source>
        <dbReference type="ARBA" id="ARBA00023221"/>
    </source>
</evidence>
<dbReference type="EC" id="1.14.15.6" evidence="5"/>
<protein>
    <recommendedName>
        <fullName evidence="6">Cholesterol side-chain cleavage enzyme, mitochondrial</fullName>
        <ecNumber evidence="5">1.14.15.6</ecNumber>
    </recommendedName>
    <alternativeName>
        <fullName evidence="21">CYPXIA1</fullName>
    </alternativeName>
    <alternativeName>
        <fullName evidence="23">Cholesterol desmolase</fullName>
    </alternativeName>
    <alternativeName>
        <fullName evidence="22">Cytochrome P450 11A1</fullName>
    </alternativeName>
    <alternativeName>
        <fullName evidence="24">Cytochrome P450(scc)</fullName>
    </alternativeName>
</protein>
<dbReference type="InterPro" id="IPR001128">
    <property type="entry name" value="Cyt_P450"/>
</dbReference>
<feature type="compositionally biased region" description="Low complexity" evidence="25">
    <location>
        <begin position="99"/>
        <end position="112"/>
    </location>
</feature>
<evidence type="ECO:0000256" key="25">
    <source>
        <dbReference type="SAM" id="MobiDB-lite"/>
    </source>
</evidence>
<evidence type="ECO:0000256" key="4">
    <source>
        <dbReference type="ARBA" id="ARBA00010617"/>
    </source>
</evidence>
<evidence type="ECO:0000256" key="13">
    <source>
        <dbReference type="ARBA" id="ARBA00023004"/>
    </source>
</evidence>